<dbReference type="GO" id="GO:0006355">
    <property type="term" value="P:regulation of DNA-templated transcription"/>
    <property type="evidence" value="ECO:0007669"/>
    <property type="project" value="InterPro"/>
</dbReference>
<dbReference type="AlphaFoldDB" id="A9DNR9"/>
<keyword evidence="7" id="KW-1185">Reference proteome</keyword>
<dbReference type="CDD" id="cd06170">
    <property type="entry name" value="LuxR_C_like"/>
    <property type="match status" value="1"/>
</dbReference>
<name>A9DNR9_9FLAO</name>
<dbReference type="InterPro" id="IPR000792">
    <property type="entry name" value="Tscrpt_reg_LuxR_C"/>
</dbReference>
<dbReference type="GO" id="GO:0003677">
    <property type="term" value="F:DNA binding"/>
    <property type="evidence" value="ECO:0007669"/>
    <property type="project" value="UniProtKB-KW"/>
</dbReference>
<dbReference type="PRINTS" id="PR00038">
    <property type="entry name" value="HTHLUXR"/>
</dbReference>
<dbReference type="EMBL" id="ABIB01000002">
    <property type="protein sequence ID" value="EDP97260.1"/>
    <property type="molecule type" value="Genomic_DNA"/>
</dbReference>
<keyword evidence="4" id="KW-1133">Transmembrane helix</keyword>
<dbReference type="PANTHER" id="PTHR44688:SF16">
    <property type="entry name" value="DNA-BINDING TRANSCRIPTIONAL ACTIVATOR DEVR_DOSR"/>
    <property type="match status" value="1"/>
</dbReference>
<evidence type="ECO:0000256" key="4">
    <source>
        <dbReference type="SAM" id="Phobius"/>
    </source>
</evidence>
<dbReference type="Proteomes" id="UP000002945">
    <property type="component" value="Unassembled WGS sequence"/>
</dbReference>
<dbReference type="STRING" id="391587.KAOT1_18897"/>
<keyword evidence="4" id="KW-0812">Transmembrane</keyword>
<gene>
    <name evidence="6" type="ORF">KAOT1_18897</name>
</gene>
<reference evidence="6 7" key="1">
    <citation type="journal article" date="2011" name="J. Bacteriol.">
        <title>Genome sequence of the algicidal bacterium Kordia algicida OT-1.</title>
        <authorList>
            <person name="Lee H.S."/>
            <person name="Kang S.G."/>
            <person name="Kwon K.K."/>
            <person name="Lee J.H."/>
            <person name="Kim S.J."/>
        </authorList>
    </citation>
    <scope>NUCLEOTIDE SEQUENCE [LARGE SCALE GENOMIC DNA]</scope>
    <source>
        <strain evidence="6 7">OT-1</strain>
    </source>
</reference>
<evidence type="ECO:0000313" key="6">
    <source>
        <dbReference type="EMBL" id="EDP97260.1"/>
    </source>
</evidence>
<keyword evidence="1" id="KW-0805">Transcription regulation</keyword>
<dbReference type="SMART" id="SM00421">
    <property type="entry name" value="HTH_LUXR"/>
    <property type="match status" value="1"/>
</dbReference>
<feature type="domain" description="HTH luxR-type" evidence="5">
    <location>
        <begin position="77"/>
        <end position="142"/>
    </location>
</feature>
<keyword evidence="4" id="KW-0472">Membrane</keyword>
<dbReference type="Pfam" id="PF00196">
    <property type="entry name" value="GerE"/>
    <property type="match status" value="1"/>
</dbReference>
<feature type="transmembrane region" description="Helical" evidence="4">
    <location>
        <begin position="32"/>
        <end position="51"/>
    </location>
</feature>
<comment type="caution">
    <text evidence="6">The sequence shown here is derived from an EMBL/GenBank/DDBJ whole genome shotgun (WGS) entry which is preliminary data.</text>
</comment>
<dbReference type="PANTHER" id="PTHR44688">
    <property type="entry name" value="DNA-BINDING TRANSCRIPTIONAL ACTIVATOR DEVR_DOSR"/>
    <property type="match status" value="1"/>
</dbReference>
<dbReference type="InterPro" id="IPR016032">
    <property type="entry name" value="Sig_transdc_resp-reg_C-effctor"/>
</dbReference>
<evidence type="ECO:0000256" key="1">
    <source>
        <dbReference type="ARBA" id="ARBA00023015"/>
    </source>
</evidence>
<evidence type="ECO:0000256" key="3">
    <source>
        <dbReference type="ARBA" id="ARBA00023163"/>
    </source>
</evidence>
<dbReference type="eggNOG" id="COG2197">
    <property type="taxonomic scope" value="Bacteria"/>
</dbReference>
<feature type="transmembrane region" description="Helical" evidence="4">
    <location>
        <begin position="5"/>
        <end position="26"/>
    </location>
</feature>
<dbReference type="SUPFAM" id="SSF46894">
    <property type="entry name" value="C-terminal effector domain of the bipartite response regulators"/>
    <property type="match status" value="1"/>
</dbReference>
<dbReference type="InterPro" id="IPR036388">
    <property type="entry name" value="WH-like_DNA-bd_sf"/>
</dbReference>
<dbReference type="OrthoDB" id="9807565at2"/>
<dbReference type="HOGENOM" id="CLU_000445_90_11_10"/>
<accession>A9DNR9</accession>
<evidence type="ECO:0000313" key="7">
    <source>
        <dbReference type="Proteomes" id="UP000002945"/>
    </source>
</evidence>
<sequence>MKKTIFIFSILIISILVLFQLSKFSIIRGESIIELVIVIVAIVFLFIGIYINKKGKRTEDDSKFSSIEASAPIINYAQIETLGLSKREYEVLCLLAEGHSNKEIASLLSVSESTIKTHVSNVYTKLDVKRRTQAIQKAKQLQILPN</sequence>
<dbReference type="PROSITE" id="PS50043">
    <property type="entry name" value="HTH_LUXR_2"/>
    <property type="match status" value="1"/>
</dbReference>
<keyword evidence="3" id="KW-0804">Transcription</keyword>
<evidence type="ECO:0000259" key="5">
    <source>
        <dbReference type="PROSITE" id="PS50043"/>
    </source>
</evidence>
<dbReference type="PROSITE" id="PS00622">
    <property type="entry name" value="HTH_LUXR_1"/>
    <property type="match status" value="1"/>
</dbReference>
<organism evidence="6 7">
    <name type="scientific">Kordia algicida OT-1</name>
    <dbReference type="NCBI Taxonomy" id="391587"/>
    <lineage>
        <taxon>Bacteria</taxon>
        <taxon>Pseudomonadati</taxon>
        <taxon>Bacteroidota</taxon>
        <taxon>Flavobacteriia</taxon>
        <taxon>Flavobacteriales</taxon>
        <taxon>Flavobacteriaceae</taxon>
        <taxon>Kordia</taxon>
    </lineage>
</organism>
<dbReference type="Gene3D" id="1.10.10.10">
    <property type="entry name" value="Winged helix-like DNA-binding domain superfamily/Winged helix DNA-binding domain"/>
    <property type="match status" value="1"/>
</dbReference>
<keyword evidence="2" id="KW-0238">DNA-binding</keyword>
<evidence type="ECO:0000256" key="2">
    <source>
        <dbReference type="ARBA" id="ARBA00023125"/>
    </source>
</evidence>
<dbReference type="RefSeq" id="WP_007096311.1">
    <property type="nucleotide sequence ID" value="NZ_CP142125.1"/>
</dbReference>
<proteinExistence type="predicted"/>
<protein>
    <submittedName>
        <fullName evidence="6">Regulatory protein</fullName>
    </submittedName>
</protein>